<keyword evidence="5" id="KW-0175">Coiled coil</keyword>
<evidence type="ECO:0000256" key="8">
    <source>
        <dbReference type="PROSITE-ProRule" id="PRU00035"/>
    </source>
</evidence>
<keyword evidence="2" id="KW-0479">Metal-binding</keyword>
<dbReference type="SMART" id="SM00297">
    <property type="entry name" value="BROMO"/>
    <property type="match status" value="1"/>
</dbReference>
<gene>
    <name evidence="12" type="ORF">DME_LOCUS7851</name>
</gene>
<dbReference type="GO" id="GO:0000785">
    <property type="term" value="C:chromatin"/>
    <property type="evidence" value="ECO:0007669"/>
    <property type="project" value="TreeGrafter"/>
</dbReference>
<dbReference type="InterPro" id="IPR001487">
    <property type="entry name" value="Bromodomain"/>
</dbReference>
<evidence type="ECO:0000256" key="5">
    <source>
        <dbReference type="ARBA" id="ARBA00023054"/>
    </source>
</evidence>
<reference evidence="15" key="1">
    <citation type="submission" date="2017-02" db="UniProtKB">
        <authorList>
            <consortium name="WormBaseParasite"/>
        </authorList>
    </citation>
    <scope>IDENTIFICATION</scope>
</reference>
<dbReference type="PANTHER" id="PTHR45915">
    <property type="entry name" value="TRANSCRIPTION INTERMEDIARY FACTOR"/>
    <property type="match status" value="1"/>
</dbReference>
<feature type="domain" description="PHD-type" evidence="11">
    <location>
        <begin position="561"/>
        <end position="616"/>
    </location>
</feature>
<sequence>MAHFQYLCNECLLLRTHEAPSHNKVSFSQLALSDVPCDKIVSSAVSEISHIERSLEVARVRKSDLVQSVNNLKKEVGNNVVQICQAVMQRGNDLIYALDSVQHMKITEYDRLRKELDWQQMRFERISAFVTQVKNFEDETARVLAKVFLENCARVVKYKKTINERSLNGLQRPSQVLFKPDTQSVMDAIGRWGRVLADTNENNGSLKPVEVVAAPATSNPIDVPLFNLNQQILRFPTVNMALTSIPVDYQQFRPQMIPYASSKSTMQISGNTRLIQEQQHLQNLHQKAHLQQMGYRQQLQRMQQLQKQQPMPKIAQELPAHTLVPRPPTILNIQQPATFPAQLQQIPFSVFSPVQSVPQHISASTSYSDPRLPTYNPVSPVSPHQLFPVTSAVLSTGRIGYQASPVQHQMVPLLSGKDSLNGIQKFEQGSYIPANPITSAILTEASYSKGYANNYQQTNLQIADDISRTSENANLLRQQVDKGKELSAEISVISLTKAVRQATSDYDASSGGANCTPPPKDPMPASVEISSNCTPFSSSEITDPKRSIQDKIAEYDDGKWDDYCYVCQQGCDETTGSLGCCAKCPRVFHNSCHIPAIKEKMESLPDDWACSLCLYAEPMTEQKEKMGPNERLVKIFYLHYLQPKKLCWQAIKVPKRTVGAAEENKGLVSRRVPEACLKENPAFNKLDKLCSKVLLRCYEKFSFVEPFIAPVPKSMANYYSIIKKPMDFGTISRKLKERAKDAFTNVLQFLHHMNLVFMNCSTFNHPESEIARAGYTIYLLYKQAVNEFLPFLSGYVWSYDNLYDASSNIQVLYCLDIYWKSNWELSA</sequence>
<comment type="subcellular location">
    <subcellularLocation>
        <location evidence="1">Nucleus</location>
    </subcellularLocation>
</comment>
<dbReference type="Pfam" id="PF00439">
    <property type="entry name" value="Bromodomain"/>
    <property type="match status" value="1"/>
</dbReference>
<dbReference type="InterPro" id="IPR013083">
    <property type="entry name" value="Znf_RING/FYVE/PHD"/>
</dbReference>
<evidence type="ECO:0000256" key="7">
    <source>
        <dbReference type="ARBA" id="ARBA00023242"/>
    </source>
</evidence>
<dbReference type="PANTHER" id="PTHR45915:SF6">
    <property type="entry name" value="E3 UBIQUITIN-PROTEIN LIGASE TRIM33"/>
    <property type="match status" value="1"/>
</dbReference>
<keyword evidence="4" id="KW-0862">Zinc</keyword>
<dbReference type="InterPro" id="IPR011011">
    <property type="entry name" value="Znf_FYVE_PHD"/>
</dbReference>
<proteinExistence type="predicted"/>
<dbReference type="Proteomes" id="UP000038040">
    <property type="component" value="Unplaced"/>
</dbReference>
<dbReference type="InterPro" id="IPR019787">
    <property type="entry name" value="Znf_PHD-finger"/>
</dbReference>
<evidence type="ECO:0000313" key="14">
    <source>
        <dbReference type="Proteomes" id="UP000274756"/>
    </source>
</evidence>
<dbReference type="GO" id="GO:0005634">
    <property type="term" value="C:nucleus"/>
    <property type="evidence" value="ECO:0007669"/>
    <property type="project" value="UniProtKB-SubCell"/>
</dbReference>
<dbReference type="CDD" id="cd15541">
    <property type="entry name" value="PHD_TIF1_like"/>
    <property type="match status" value="1"/>
</dbReference>
<evidence type="ECO:0000256" key="4">
    <source>
        <dbReference type="ARBA" id="ARBA00022833"/>
    </source>
</evidence>
<dbReference type="SUPFAM" id="SSF47370">
    <property type="entry name" value="Bromodomain"/>
    <property type="match status" value="1"/>
</dbReference>
<dbReference type="InterPro" id="IPR036427">
    <property type="entry name" value="Bromodomain-like_sf"/>
</dbReference>
<dbReference type="SUPFAM" id="SSF57903">
    <property type="entry name" value="FYVE/PHD zinc finger"/>
    <property type="match status" value="1"/>
</dbReference>
<dbReference type="EMBL" id="UYYG01001163">
    <property type="protein sequence ID" value="VDN57878.1"/>
    <property type="molecule type" value="Genomic_DNA"/>
</dbReference>
<evidence type="ECO:0000256" key="2">
    <source>
        <dbReference type="ARBA" id="ARBA00022723"/>
    </source>
</evidence>
<dbReference type="PROSITE" id="PS50016">
    <property type="entry name" value="ZF_PHD_2"/>
    <property type="match status" value="1"/>
</dbReference>
<feature type="domain" description="Bromo" evidence="10">
    <location>
        <begin position="699"/>
        <end position="771"/>
    </location>
</feature>
<dbReference type="GO" id="GO:0008270">
    <property type="term" value="F:zinc ion binding"/>
    <property type="evidence" value="ECO:0007669"/>
    <property type="project" value="UniProtKB-KW"/>
</dbReference>
<dbReference type="Gene3D" id="1.20.920.10">
    <property type="entry name" value="Bromodomain-like"/>
    <property type="match status" value="1"/>
</dbReference>
<dbReference type="AlphaFoldDB" id="A0A0N4U9R6"/>
<keyword evidence="6 8" id="KW-0103">Bromodomain</keyword>
<keyword evidence="14" id="KW-1185">Reference proteome</keyword>
<dbReference type="Gene3D" id="3.30.40.10">
    <property type="entry name" value="Zinc/RING finger domain, C3HC4 (zinc finger)"/>
    <property type="match status" value="1"/>
</dbReference>
<protein>
    <submittedName>
        <fullName evidence="15">Bromo domain-containing protein</fullName>
    </submittedName>
</protein>
<accession>A0A0N4U9R6</accession>
<dbReference type="PROSITE" id="PS01359">
    <property type="entry name" value="ZF_PHD_1"/>
    <property type="match status" value="1"/>
</dbReference>
<evidence type="ECO:0000259" key="10">
    <source>
        <dbReference type="PROSITE" id="PS50014"/>
    </source>
</evidence>
<dbReference type="InterPro" id="IPR019786">
    <property type="entry name" value="Zinc_finger_PHD-type_CS"/>
</dbReference>
<name>A0A0N4U9R6_DRAME</name>
<dbReference type="WBParaSite" id="DME_0000384601-mRNA-1">
    <property type="protein sequence ID" value="DME_0000384601-mRNA-1"/>
    <property type="gene ID" value="DME_0000384601"/>
</dbReference>
<dbReference type="OrthoDB" id="1870062at2759"/>
<evidence type="ECO:0000256" key="9">
    <source>
        <dbReference type="PROSITE-ProRule" id="PRU00146"/>
    </source>
</evidence>
<organism evidence="13 15">
    <name type="scientific">Dracunculus medinensis</name>
    <name type="common">Guinea worm</name>
    <dbReference type="NCBI Taxonomy" id="318479"/>
    <lineage>
        <taxon>Eukaryota</taxon>
        <taxon>Metazoa</taxon>
        <taxon>Ecdysozoa</taxon>
        <taxon>Nematoda</taxon>
        <taxon>Chromadorea</taxon>
        <taxon>Rhabditida</taxon>
        <taxon>Spirurina</taxon>
        <taxon>Dracunculoidea</taxon>
        <taxon>Dracunculidae</taxon>
        <taxon>Dracunculus</taxon>
    </lineage>
</organism>
<keyword evidence="7" id="KW-0539">Nucleus</keyword>
<dbReference type="PROSITE" id="PS50014">
    <property type="entry name" value="BROMODOMAIN_2"/>
    <property type="match status" value="1"/>
</dbReference>
<dbReference type="InterPro" id="IPR001965">
    <property type="entry name" value="Znf_PHD"/>
</dbReference>
<dbReference type="STRING" id="318479.A0A0N4U9R6"/>
<evidence type="ECO:0000313" key="13">
    <source>
        <dbReference type="Proteomes" id="UP000038040"/>
    </source>
</evidence>
<evidence type="ECO:0000256" key="1">
    <source>
        <dbReference type="ARBA" id="ARBA00004123"/>
    </source>
</evidence>
<evidence type="ECO:0000313" key="15">
    <source>
        <dbReference type="WBParaSite" id="DME_0000384601-mRNA-1"/>
    </source>
</evidence>
<evidence type="ECO:0000256" key="3">
    <source>
        <dbReference type="ARBA" id="ARBA00022771"/>
    </source>
</evidence>
<evidence type="ECO:0000313" key="12">
    <source>
        <dbReference type="EMBL" id="VDN57878.1"/>
    </source>
</evidence>
<dbReference type="Proteomes" id="UP000274756">
    <property type="component" value="Unassembled WGS sequence"/>
</dbReference>
<dbReference type="SMART" id="SM00249">
    <property type="entry name" value="PHD"/>
    <property type="match status" value="1"/>
</dbReference>
<evidence type="ECO:0000256" key="6">
    <source>
        <dbReference type="ARBA" id="ARBA00023117"/>
    </source>
</evidence>
<evidence type="ECO:0000259" key="11">
    <source>
        <dbReference type="PROSITE" id="PS50016"/>
    </source>
</evidence>
<reference evidence="12 14" key="2">
    <citation type="submission" date="2018-11" db="EMBL/GenBank/DDBJ databases">
        <authorList>
            <consortium name="Pathogen Informatics"/>
        </authorList>
    </citation>
    <scope>NUCLEOTIDE SEQUENCE [LARGE SCALE GENOMIC DNA]</scope>
</reference>
<keyword evidence="3 9" id="KW-0863">Zinc-finger</keyword>